<reference evidence="1 2" key="1">
    <citation type="submission" date="2023-07" db="EMBL/GenBank/DDBJ databases">
        <title>Sorghum-associated microbial communities from plants grown in Nebraska, USA.</title>
        <authorList>
            <person name="Schachtman D."/>
        </authorList>
    </citation>
    <scope>NUCLEOTIDE SEQUENCE [LARGE SCALE GENOMIC DNA]</scope>
    <source>
        <strain evidence="1 2">BE332</strain>
    </source>
</reference>
<organism evidence="1 2">
    <name type="scientific">Cellulomonas humilata</name>
    <dbReference type="NCBI Taxonomy" id="144055"/>
    <lineage>
        <taxon>Bacteria</taxon>
        <taxon>Bacillati</taxon>
        <taxon>Actinomycetota</taxon>
        <taxon>Actinomycetes</taxon>
        <taxon>Micrococcales</taxon>
        <taxon>Cellulomonadaceae</taxon>
        <taxon>Cellulomonas</taxon>
    </lineage>
</organism>
<comment type="caution">
    <text evidence="1">The sequence shown here is derived from an EMBL/GenBank/DDBJ whole genome shotgun (WGS) entry which is preliminary data.</text>
</comment>
<dbReference type="RefSeq" id="WP_307492118.1">
    <property type="nucleotide sequence ID" value="NZ_JAUSVB010000002.1"/>
</dbReference>
<evidence type="ECO:0000313" key="1">
    <source>
        <dbReference type="EMBL" id="MDQ0373844.1"/>
    </source>
</evidence>
<dbReference type="Proteomes" id="UP001239626">
    <property type="component" value="Unassembled WGS sequence"/>
</dbReference>
<evidence type="ECO:0000313" key="2">
    <source>
        <dbReference type="Proteomes" id="UP001239626"/>
    </source>
</evidence>
<protein>
    <submittedName>
        <fullName evidence="1">Phage tail-like protein</fullName>
    </submittedName>
</protein>
<dbReference type="Pfam" id="PF09684">
    <property type="entry name" value="Tail_P2_I"/>
    <property type="match status" value="1"/>
</dbReference>
<dbReference type="InterPro" id="IPR011748">
    <property type="entry name" value="Unchr_phage_tail-like"/>
</dbReference>
<dbReference type="EMBL" id="JAUSVB010000002">
    <property type="protein sequence ID" value="MDQ0373844.1"/>
    <property type="molecule type" value="Genomic_DNA"/>
</dbReference>
<gene>
    <name evidence="1" type="ORF">J2X26_002155</name>
</gene>
<dbReference type="NCBIfam" id="TIGR02242">
    <property type="entry name" value="tail_TIGR02242"/>
    <property type="match status" value="1"/>
</dbReference>
<sequence>MDADRIALLLPEVYRRALATSSPLQGLLHVMDAQHAPVEAVLDRFPDVFDPYLTPDRFVAYLARWVDLVRWLDSEDSELDTGQGRLRVLVAVSAELARRRGTALGLRTALTLALGVPGVEVDDQVLDEDDLPMPFRVRVTLPAQAAVHRELVERIVHEEKPAHVVAEIVYRDKAPEGDG</sequence>
<accession>A0ABU0EF03</accession>
<keyword evidence="2" id="KW-1185">Reference proteome</keyword>
<name>A0ABU0EF03_9CELL</name>
<dbReference type="InterPro" id="IPR006521">
    <property type="entry name" value="Tail_protein_I"/>
</dbReference>
<proteinExistence type="predicted"/>